<accession>A0AA35M312</accession>
<sequence>MAPPMVSIKGPSKKAAIAASYVAAALLGAVYANNHYGVTYDINQLRHEKAFQKRLAQRIQALGGNFSLHHMLELADPEAEALWFEGRRWTFAETLLESTKLAALLQERGIVSGDTVAFMTSNSPEMIVALAAVSKLGAVPALINTALRNHTLQHCLDIVNAKLMICTPDLVAAIAEEESSTTTPPILSLSLSSFPPLQLSPETCANAGITVVRYEDLANVEVCTLTPPKRLLKDVGVLIYTSGTSGKPKAVAVKNFLLVLVSTTLPLDAKNPRTYLPLRTYSCLPLFHATALFTGVYYNAGISGSLCLARKFSASQFSNELVKSGATRMLYVGELCRYLLRAPDSPNDRAHKCIVAVGNGLSADVWRQFVQRFNIPEVREIYRSTEGIAKFDNYTRLLSGAGKVGYAGPVKARAEDTTFLVKYDTESGSLYRDPKTGFCVPAKADEPGEAIGRVRSMDLLNNYHNDDVATQAKLVSDVFEKGDLFQRTGDLLVRQSNGWIRFHDRTGDTFRWRGENVSASEVREHIEKLDSVKACSAYAVRLPGYDGQAGAAAITLVDPSAEDSFISTLFDRLQARGLALYQMPRLIRFRASIDTTATFKQSSAGMKSLSWDPEENQGDKVYWLNGNRYRQIDPISWTDIKLGKARL</sequence>
<evidence type="ECO:0000313" key="5">
    <source>
        <dbReference type="Proteomes" id="UP001160390"/>
    </source>
</evidence>
<keyword evidence="2" id="KW-0436">Ligase</keyword>
<dbReference type="GO" id="GO:0005777">
    <property type="term" value="C:peroxisome"/>
    <property type="evidence" value="ECO:0007669"/>
    <property type="project" value="TreeGrafter"/>
</dbReference>
<evidence type="ECO:0000256" key="2">
    <source>
        <dbReference type="ARBA" id="ARBA00022598"/>
    </source>
</evidence>
<dbReference type="Gene3D" id="3.30.300.30">
    <property type="match status" value="1"/>
</dbReference>
<dbReference type="Gene3D" id="3.40.50.12780">
    <property type="entry name" value="N-terminal domain of ligase-like"/>
    <property type="match status" value="1"/>
</dbReference>
<dbReference type="AlphaFoldDB" id="A0AA35M312"/>
<dbReference type="GO" id="GO:0009898">
    <property type="term" value="C:cytoplasmic side of plasma membrane"/>
    <property type="evidence" value="ECO:0007669"/>
    <property type="project" value="TreeGrafter"/>
</dbReference>
<dbReference type="Pfam" id="PF00501">
    <property type="entry name" value="AMP-binding"/>
    <property type="match status" value="1"/>
</dbReference>
<dbReference type="Proteomes" id="UP001160390">
    <property type="component" value="Unassembled WGS sequence"/>
</dbReference>
<protein>
    <recommendedName>
        <fullName evidence="3">AMP-dependent synthetase/ligase domain-containing protein</fullName>
    </recommendedName>
</protein>
<keyword evidence="5" id="KW-1185">Reference proteome</keyword>
<evidence type="ECO:0000259" key="3">
    <source>
        <dbReference type="Pfam" id="PF00501"/>
    </source>
</evidence>
<evidence type="ECO:0000256" key="1">
    <source>
        <dbReference type="ARBA" id="ARBA00006432"/>
    </source>
</evidence>
<dbReference type="PANTHER" id="PTHR43107">
    <property type="entry name" value="LONG-CHAIN FATTY ACID TRANSPORT PROTEIN"/>
    <property type="match status" value="1"/>
</dbReference>
<dbReference type="GO" id="GO:0044539">
    <property type="term" value="P:long-chain fatty acid import into cell"/>
    <property type="evidence" value="ECO:0007669"/>
    <property type="project" value="TreeGrafter"/>
</dbReference>
<dbReference type="GO" id="GO:0005811">
    <property type="term" value="C:lipid droplet"/>
    <property type="evidence" value="ECO:0007669"/>
    <property type="project" value="TreeGrafter"/>
</dbReference>
<proteinExistence type="inferred from homology"/>
<comment type="similarity">
    <text evidence="1">Belongs to the ATP-dependent AMP-binding enzyme family.</text>
</comment>
<gene>
    <name evidence="4" type="ORF">CCHLO57077_00012042</name>
</gene>
<evidence type="ECO:0000313" key="4">
    <source>
        <dbReference type="EMBL" id="CAI6089575.1"/>
    </source>
</evidence>
<dbReference type="EMBL" id="CABFNP030001008">
    <property type="protein sequence ID" value="CAI6089575.1"/>
    <property type="molecule type" value="Genomic_DNA"/>
</dbReference>
<dbReference type="GO" id="GO:0005324">
    <property type="term" value="F:long-chain fatty acid transmembrane transporter activity"/>
    <property type="evidence" value="ECO:0007669"/>
    <property type="project" value="TreeGrafter"/>
</dbReference>
<name>A0AA35M312_9HYPO</name>
<comment type="caution">
    <text evidence="4">The sequence shown here is derived from an EMBL/GenBank/DDBJ whole genome shotgun (WGS) entry which is preliminary data.</text>
</comment>
<dbReference type="GO" id="GO:0004467">
    <property type="term" value="F:long-chain fatty acid-CoA ligase activity"/>
    <property type="evidence" value="ECO:0007669"/>
    <property type="project" value="TreeGrafter"/>
</dbReference>
<dbReference type="InterPro" id="IPR020845">
    <property type="entry name" value="AMP-binding_CS"/>
</dbReference>
<feature type="domain" description="AMP-dependent synthetase/ligase" evidence="3">
    <location>
        <begin position="76"/>
        <end position="391"/>
    </location>
</feature>
<dbReference type="InterPro" id="IPR000873">
    <property type="entry name" value="AMP-dep_synth/lig_dom"/>
</dbReference>
<reference evidence="4" key="1">
    <citation type="submission" date="2023-01" db="EMBL/GenBank/DDBJ databases">
        <authorList>
            <person name="Piombo E."/>
        </authorList>
    </citation>
    <scope>NUCLEOTIDE SEQUENCE</scope>
</reference>
<organism evidence="4 5">
    <name type="scientific">Clonostachys chloroleuca</name>
    <dbReference type="NCBI Taxonomy" id="1926264"/>
    <lineage>
        <taxon>Eukaryota</taxon>
        <taxon>Fungi</taxon>
        <taxon>Dikarya</taxon>
        <taxon>Ascomycota</taxon>
        <taxon>Pezizomycotina</taxon>
        <taxon>Sordariomycetes</taxon>
        <taxon>Hypocreomycetidae</taxon>
        <taxon>Hypocreales</taxon>
        <taxon>Bionectriaceae</taxon>
        <taxon>Clonostachys</taxon>
    </lineage>
</organism>
<dbReference type="PANTHER" id="PTHR43107:SF20">
    <property type="entry name" value="FATTY ACID TRANSPORTER_ACYL-COA SYNTHETASE (FAT1), PUTATIVE (AFU_ORTHOLOGUE AFUA_2G11360)-RELATED"/>
    <property type="match status" value="1"/>
</dbReference>
<dbReference type="SUPFAM" id="SSF56801">
    <property type="entry name" value="Acetyl-CoA synthetase-like"/>
    <property type="match status" value="1"/>
</dbReference>
<dbReference type="InterPro" id="IPR042099">
    <property type="entry name" value="ANL_N_sf"/>
</dbReference>
<dbReference type="PROSITE" id="PS00455">
    <property type="entry name" value="AMP_BINDING"/>
    <property type="match status" value="1"/>
</dbReference>
<dbReference type="InterPro" id="IPR045851">
    <property type="entry name" value="AMP-bd_C_sf"/>
</dbReference>